<evidence type="ECO:0000313" key="3">
    <source>
        <dbReference type="EMBL" id="MBC3794947.1"/>
    </source>
</evidence>
<organism evidence="3 4">
    <name type="scientific">Spirosoma utsteinense</name>
    <dbReference type="NCBI Taxonomy" id="2585773"/>
    <lineage>
        <taxon>Bacteria</taxon>
        <taxon>Pseudomonadati</taxon>
        <taxon>Bacteroidota</taxon>
        <taxon>Cytophagia</taxon>
        <taxon>Cytophagales</taxon>
        <taxon>Cytophagaceae</taxon>
        <taxon>Spirosoma</taxon>
    </lineage>
</organism>
<keyword evidence="2" id="KW-0812">Transmembrane</keyword>
<reference evidence="3 4" key="1">
    <citation type="submission" date="2019-06" db="EMBL/GenBank/DDBJ databases">
        <title>Spirosoma utsteinense sp. nov. isolated from Antarctic ice-free soils.</title>
        <authorList>
            <person name="Tahon G."/>
        </authorList>
    </citation>
    <scope>NUCLEOTIDE SEQUENCE [LARGE SCALE GENOMIC DNA]</scope>
    <source>
        <strain evidence="3 4">LMG 31447</strain>
    </source>
</reference>
<sequence>MNKERFLTADIKKEMLSNAIPALGGITLLAIDSFLDGLIISRLLGPKALGGLTLLSPFLVFQTALGTLTASGASILISKAVGQANTEKINRVFFNLHLTAGLLWVIGLAFYAVVGRYALNFLSNDGIEIGFAHSFYQVFAAGSFIVIISLTYGALLRSGGEFKRVSFYLLVSIVVNVLLSLLLVPVYGMAGCAFAILFSLLVYAVLSFFQIQRAFQLHLRSSYELKTILELVSVGLPGFLFQFSSIFRQLLIIKFLTLYAASDIALYGVISRVIALMIIPTQALMQSFQPLYTINLGAKRFDRCQEAVQLVKRYALLIALTVCLLAGLFTKSIVGLFLDGPGTAGDVAAFRICLVLVLYYPVSALSFVQLQSSGFHKYVSWLSSARETVILLPLLLVFNHMLVSNAVYWAILTEVTLYTMLIYRLATHKTGKFFTLQTNEI</sequence>
<keyword evidence="1" id="KW-0813">Transport</keyword>
<protein>
    <submittedName>
        <fullName evidence="3">Na+-driven multidrug efflux pump</fullName>
    </submittedName>
</protein>
<keyword evidence="2" id="KW-0472">Membrane</keyword>
<dbReference type="Proteomes" id="UP000700732">
    <property type="component" value="Unassembled WGS sequence"/>
</dbReference>
<keyword evidence="2" id="KW-1133">Transmembrane helix</keyword>
<evidence type="ECO:0000256" key="1">
    <source>
        <dbReference type="ARBA" id="ARBA00022448"/>
    </source>
</evidence>
<accession>A0ABR6WEJ2</accession>
<dbReference type="RefSeq" id="WP_186741962.1">
    <property type="nucleotide sequence ID" value="NZ_VFIA01000068.1"/>
</dbReference>
<evidence type="ECO:0000256" key="2">
    <source>
        <dbReference type="SAM" id="Phobius"/>
    </source>
</evidence>
<dbReference type="Pfam" id="PF01554">
    <property type="entry name" value="MatE"/>
    <property type="match status" value="2"/>
</dbReference>
<dbReference type="PANTHER" id="PTHR43298:SF2">
    <property type="entry name" value="FMN_FAD EXPORTER YEEO-RELATED"/>
    <property type="match status" value="1"/>
</dbReference>
<feature type="transmembrane region" description="Helical" evidence="2">
    <location>
        <begin position="389"/>
        <end position="411"/>
    </location>
</feature>
<feature type="transmembrane region" description="Helical" evidence="2">
    <location>
        <begin position="193"/>
        <end position="215"/>
    </location>
</feature>
<dbReference type="EMBL" id="VFIA01000068">
    <property type="protein sequence ID" value="MBC3794947.1"/>
    <property type="molecule type" value="Genomic_DNA"/>
</dbReference>
<feature type="transmembrane region" description="Helical" evidence="2">
    <location>
        <begin position="20"/>
        <end position="40"/>
    </location>
</feature>
<proteinExistence type="predicted"/>
<feature type="transmembrane region" description="Helical" evidence="2">
    <location>
        <begin position="60"/>
        <end position="81"/>
    </location>
</feature>
<feature type="transmembrane region" description="Helical" evidence="2">
    <location>
        <begin position="227"/>
        <end position="247"/>
    </location>
</feature>
<feature type="transmembrane region" description="Helical" evidence="2">
    <location>
        <begin position="167"/>
        <end position="187"/>
    </location>
</feature>
<dbReference type="InterPro" id="IPR002528">
    <property type="entry name" value="MATE_fam"/>
</dbReference>
<evidence type="ECO:0000313" key="4">
    <source>
        <dbReference type="Proteomes" id="UP000700732"/>
    </source>
</evidence>
<name>A0ABR6WEJ2_9BACT</name>
<feature type="transmembrane region" description="Helical" evidence="2">
    <location>
        <begin position="314"/>
        <end position="337"/>
    </location>
</feature>
<feature type="transmembrane region" description="Helical" evidence="2">
    <location>
        <begin position="93"/>
        <end position="114"/>
    </location>
</feature>
<dbReference type="InterPro" id="IPR050222">
    <property type="entry name" value="MATE_MdtK"/>
</dbReference>
<keyword evidence="4" id="KW-1185">Reference proteome</keyword>
<comment type="caution">
    <text evidence="3">The sequence shown here is derived from an EMBL/GenBank/DDBJ whole genome shotgun (WGS) entry which is preliminary data.</text>
</comment>
<feature type="transmembrane region" description="Helical" evidence="2">
    <location>
        <begin position="349"/>
        <end position="368"/>
    </location>
</feature>
<gene>
    <name evidence="3" type="ORF">FH603_5479</name>
</gene>
<dbReference type="PANTHER" id="PTHR43298">
    <property type="entry name" value="MULTIDRUG RESISTANCE PROTEIN NORM-RELATED"/>
    <property type="match status" value="1"/>
</dbReference>
<feature type="transmembrane region" description="Helical" evidence="2">
    <location>
        <begin position="134"/>
        <end position="155"/>
    </location>
</feature>